<comment type="caution">
    <text evidence="1">The sequence shown here is derived from an EMBL/GenBank/DDBJ whole genome shotgun (WGS) entry which is preliminary data.</text>
</comment>
<reference evidence="1 2" key="1">
    <citation type="journal article" date="2018" name="Sci. Rep.">
        <title>Genomic signatures of local adaptation to the degree of environmental predictability in rotifers.</title>
        <authorList>
            <person name="Franch-Gras L."/>
            <person name="Hahn C."/>
            <person name="Garcia-Roger E.M."/>
            <person name="Carmona M.J."/>
            <person name="Serra M."/>
            <person name="Gomez A."/>
        </authorList>
    </citation>
    <scope>NUCLEOTIDE SEQUENCE [LARGE SCALE GENOMIC DNA]</scope>
    <source>
        <strain evidence="1">HYR1</strain>
    </source>
</reference>
<protein>
    <submittedName>
        <fullName evidence="1">Uncharacterized protein</fullName>
    </submittedName>
</protein>
<gene>
    <name evidence="1" type="ORF">BpHYR1_022668</name>
</gene>
<keyword evidence="2" id="KW-1185">Reference proteome</keyword>
<sequence length="105" mass="12398">MILYSFNTIDHLIFFLKIGKKCEDIWTVAKVGRYIENNKSIHEFINIEIKSNYSENLLNERPVGDTKNEQHSNFLNLNTCSYRVAITILLFHLFKTKSRMVICRV</sequence>
<dbReference type="EMBL" id="REGN01001283">
    <property type="protein sequence ID" value="RNA35828.1"/>
    <property type="molecule type" value="Genomic_DNA"/>
</dbReference>
<organism evidence="1 2">
    <name type="scientific">Brachionus plicatilis</name>
    <name type="common">Marine rotifer</name>
    <name type="synonym">Brachionus muelleri</name>
    <dbReference type="NCBI Taxonomy" id="10195"/>
    <lineage>
        <taxon>Eukaryota</taxon>
        <taxon>Metazoa</taxon>
        <taxon>Spiralia</taxon>
        <taxon>Gnathifera</taxon>
        <taxon>Rotifera</taxon>
        <taxon>Eurotatoria</taxon>
        <taxon>Monogononta</taxon>
        <taxon>Pseudotrocha</taxon>
        <taxon>Ploima</taxon>
        <taxon>Brachionidae</taxon>
        <taxon>Brachionus</taxon>
    </lineage>
</organism>
<evidence type="ECO:0000313" key="2">
    <source>
        <dbReference type="Proteomes" id="UP000276133"/>
    </source>
</evidence>
<evidence type="ECO:0000313" key="1">
    <source>
        <dbReference type="EMBL" id="RNA35828.1"/>
    </source>
</evidence>
<dbReference type="AlphaFoldDB" id="A0A3M7SJX8"/>
<accession>A0A3M7SJX8</accession>
<name>A0A3M7SJX8_BRAPC</name>
<dbReference type="Proteomes" id="UP000276133">
    <property type="component" value="Unassembled WGS sequence"/>
</dbReference>
<proteinExistence type="predicted"/>